<organism evidence="3 4">
    <name type="scientific">Clostridium cadaveris</name>
    <dbReference type="NCBI Taxonomy" id="1529"/>
    <lineage>
        <taxon>Bacteria</taxon>
        <taxon>Bacillati</taxon>
        <taxon>Bacillota</taxon>
        <taxon>Clostridia</taxon>
        <taxon>Eubacteriales</taxon>
        <taxon>Clostridiaceae</taxon>
        <taxon>Clostridium</taxon>
    </lineage>
</organism>
<dbReference type="CDD" id="cd08563">
    <property type="entry name" value="GDPD_TtGDE_like"/>
    <property type="match status" value="1"/>
</dbReference>
<evidence type="ECO:0000313" key="2">
    <source>
        <dbReference type="EMBL" id="PWL52102.1"/>
    </source>
</evidence>
<dbReference type="EMBL" id="FOOE01000037">
    <property type="protein sequence ID" value="SFG23930.1"/>
    <property type="molecule type" value="Genomic_DNA"/>
</dbReference>
<dbReference type="GO" id="GO:0008081">
    <property type="term" value="F:phosphoric diester hydrolase activity"/>
    <property type="evidence" value="ECO:0007669"/>
    <property type="project" value="InterPro"/>
</dbReference>
<proteinExistence type="predicted"/>
<gene>
    <name evidence="2" type="ORF">DBY38_12345</name>
    <name evidence="3" type="ORF">SAMN04487885_1372</name>
</gene>
<dbReference type="PANTHER" id="PTHR46211:SF1">
    <property type="entry name" value="GLYCEROPHOSPHODIESTER PHOSPHODIESTERASE, CYTOPLASMIC"/>
    <property type="match status" value="1"/>
</dbReference>
<dbReference type="STRING" id="1529.SAMN04487885_1372"/>
<dbReference type="PANTHER" id="PTHR46211">
    <property type="entry name" value="GLYCEROPHOSPHORYL DIESTER PHOSPHODIESTERASE"/>
    <property type="match status" value="1"/>
</dbReference>
<dbReference type="Proteomes" id="UP000246114">
    <property type="component" value="Unassembled WGS sequence"/>
</dbReference>
<evidence type="ECO:0000313" key="3">
    <source>
        <dbReference type="EMBL" id="SFG23930.1"/>
    </source>
</evidence>
<dbReference type="eggNOG" id="COG0584">
    <property type="taxonomic scope" value="Bacteria"/>
</dbReference>
<sequence length="241" mass="27961">MIKNFAHRGFSGRYPENTMLAFEKAIEAGADGIELDVQLTKDNEIVIIHDENVVRTTGIKGDVRDFTYEEISKLDASYIYKGEYGLNKIPTLREYFELVKDKDIITNIELKTGVIEYIGIEEKVWQLIKEYNLEDKVIISSFNHFSIMRMKKIAPNLKYGLLSETWLIDAGKYVHELGIQCYHPLYRNLTEDIVKEIKQYGIEINTYTVNTKEDVKDMILKGIDIVIGNFPDMIKEVVKEY</sequence>
<dbReference type="InterPro" id="IPR017946">
    <property type="entry name" value="PLC-like_Pdiesterase_TIM-brl"/>
</dbReference>
<evidence type="ECO:0000313" key="4">
    <source>
        <dbReference type="Proteomes" id="UP000182135"/>
    </source>
</evidence>
<reference evidence="3 4" key="1">
    <citation type="submission" date="2016-10" db="EMBL/GenBank/DDBJ databases">
        <authorList>
            <person name="de Groot N.N."/>
        </authorList>
    </citation>
    <scope>NUCLEOTIDE SEQUENCE [LARGE SCALE GENOMIC DNA]</scope>
    <source>
        <strain evidence="3 4">NLAE-zl-G419</strain>
    </source>
</reference>
<dbReference type="InterPro" id="IPR030395">
    <property type="entry name" value="GP_PDE_dom"/>
</dbReference>
<protein>
    <submittedName>
        <fullName evidence="2">Glycerophosphodiester phosphodiesterase</fullName>
    </submittedName>
    <submittedName>
        <fullName evidence="3">Glycerophosphoryl diester phosphodiesterase</fullName>
    </submittedName>
</protein>
<evidence type="ECO:0000313" key="5">
    <source>
        <dbReference type="Proteomes" id="UP000246114"/>
    </source>
</evidence>
<dbReference type="PROSITE" id="PS51704">
    <property type="entry name" value="GP_PDE"/>
    <property type="match status" value="1"/>
</dbReference>
<dbReference type="Gene3D" id="3.20.20.190">
    <property type="entry name" value="Phosphatidylinositol (PI) phosphodiesterase"/>
    <property type="match status" value="1"/>
</dbReference>
<dbReference type="GO" id="GO:0006629">
    <property type="term" value="P:lipid metabolic process"/>
    <property type="evidence" value="ECO:0007669"/>
    <property type="project" value="InterPro"/>
</dbReference>
<evidence type="ECO:0000259" key="1">
    <source>
        <dbReference type="PROSITE" id="PS51704"/>
    </source>
</evidence>
<dbReference type="EMBL" id="QAMZ01000052">
    <property type="protein sequence ID" value="PWL52102.1"/>
    <property type="molecule type" value="Genomic_DNA"/>
</dbReference>
<keyword evidence="4" id="KW-1185">Reference proteome</keyword>
<dbReference type="Pfam" id="PF03009">
    <property type="entry name" value="GDPD"/>
    <property type="match status" value="1"/>
</dbReference>
<accession>A0A1I2Q7N1</accession>
<feature type="domain" description="GP-PDE" evidence="1">
    <location>
        <begin position="2"/>
        <end position="238"/>
    </location>
</feature>
<reference evidence="2 5" key="2">
    <citation type="submission" date="2018-03" db="EMBL/GenBank/DDBJ databases">
        <title>The uncultured portion of the human microbiome is neutrally assembled.</title>
        <authorList>
            <person name="Jeraldo P."/>
            <person name="Boardman L."/>
            <person name="White B.A."/>
            <person name="Nelson H."/>
            <person name="Goldenfeld N."/>
            <person name="Chia N."/>
        </authorList>
    </citation>
    <scope>NUCLEOTIDE SEQUENCE [LARGE SCALE GENOMIC DNA]</scope>
    <source>
        <strain evidence="2">CIM:MAG 903</strain>
    </source>
</reference>
<name>A0A1I2Q7N1_9CLOT</name>
<dbReference type="SUPFAM" id="SSF51695">
    <property type="entry name" value="PLC-like phosphodiesterases"/>
    <property type="match status" value="1"/>
</dbReference>
<dbReference type="Proteomes" id="UP000182135">
    <property type="component" value="Unassembled WGS sequence"/>
</dbReference>
<dbReference type="RefSeq" id="WP_027639251.1">
    <property type="nucleotide sequence ID" value="NZ_CABMJC010000004.1"/>
</dbReference>
<dbReference type="OrthoDB" id="384721at2"/>
<dbReference type="AlphaFoldDB" id="A0A1I2Q7N1"/>